<evidence type="ECO:0000256" key="5">
    <source>
        <dbReference type="ARBA" id="ARBA00023136"/>
    </source>
</evidence>
<evidence type="ECO:0000256" key="3">
    <source>
        <dbReference type="ARBA" id="ARBA00022692"/>
    </source>
</evidence>
<dbReference type="RefSeq" id="WP_212774128.1">
    <property type="nucleotide sequence ID" value="NZ_AP024601.1"/>
</dbReference>
<keyword evidence="3 6" id="KW-0812">Transmembrane</keyword>
<comment type="similarity">
    <text evidence="2 6">Belongs to the 4-toluene sulfonate uptake permease (TSUP) (TC 2.A.102) family.</text>
</comment>
<feature type="transmembrane region" description="Helical" evidence="6">
    <location>
        <begin position="192"/>
        <end position="215"/>
    </location>
</feature>
<feature type="transmembrane region" description="Helical" evidence="6">
    <location>
        <begin position="157"/>
        <end position="180"/>
    </location>
</feature>
<reference evidence="7" key="2">
    <citation type="journal article" date="2021" name="Microbiol. Resour. Announc.">
        <title>Complete Genome Sequence of Polycladomyces abyssicola JIR-001T, Isolated from Hemipelagic Sediment in Deep Seawater.</title>
        <authorList>
            <person name="Tsubouchi T."/>
            <person name="Kaneko Y."/>
        </authorList>
    </citation>
    <scope>NUCLEOTIDE SEQUENCE</scope>
    <source>
        <strain evidence="7">JIR-001</strain>
    </source>
</reference>
<dbReference type="GO" id="GO:0005886">
    <property type="term" value="C:plasma membrane"/>
    <property type="evidence" value="ECO:0007669"/>
    <property type="project" value="UniProtKB-SubCell"/>
</dbReference>
<accession>A0A8D5UCY6</accession>
<dbReference type="Proteomes" id="UP000677436">
    <property type="component" value="Chromosome"/>
</dbReference>
<dbReference type="KEGG" id="pabs:JIR001_05930"/>
<keyword evidence="5 6" id="KW-0472">Membrane</keyword>
<dbReference type="PANTHER" id="PTHR43701">
    <property type="entry name" value="MEMBRANE TRANSPORTER PROTEIN MJ0441-RELATED"/>
    <property type="match status" value="1"/>
</dbReference>
<name>A0A8D5UCY6_9BACL</name>
<evidence type="ECO:0000256" key="1">
    <source>
        <dbReference type="ARBA" id="ARBA00004141"/>
    </source>
</evidence>
<dbReference type="PANTHER" id="PTHR43701:SF2">
    <property type="entry name" value="MEMBRANE TRANSPORTER PROTEIN YJNA-RELATED"/>
    <property type="match status" value="1"/>
</dbReference>
<keyword evidence="8" id="KW-1185">Reference proteome</keyword>
<dbReference type="InterPro" id="IPR002781">
    <property type="entry name" value="TM_pro_TauE-like"/>
</dbReference>
<comment type="subcellular location">
    <subcellularLocation>
        <location evidence="6">Cell membrane</location>
        <topology evidence="6">Multi-pass membrane protein</topology>
    </subcellularLocation>
    <subcellularLocation>
        <location evidence="1">Membrane</location>
        <topology evidence="1">Multi-pass membrane protein</topology>
    </subcellularLocation>
</comment>
<evidence type="ECO:0000313" key="8">
    <source>
        <dbReference type="Proteomes" id="UP000677436"/>
    </source>
</evidence>
<feature type="transmembrane region" description="Helical" evidence="6">
    <location>
        <begin position="105"/>
        <end position="123"/>
    </location>
</feature>
<sequence length="274" mass="29039">MEWLVLFLIGLIGGTIGSIVGLGGGIITVPALLFLAEVDGRFHHITPPVAVGTSLALIILTALSSTLSYTRQRRVDFASGWLFFAACGPGAAIGSYLTHFFRSGGFLVGFGLLMLGVSAVMSFRDRLRRISLPQSVTRTFVDAEGREYTYGYHRTTALFISFVVGIISGLFGIGGGSLLVPMMVMLYRFPPHVATATSMFIILLSAAIGSVAHAVQGNIDWFAALWMAPGAWIGGQLGAAISARMSSQSLLVTFRIAIVLVAVKMIADGMSSLS</sequence>
<proteinExistence type="inferred from homology"/>
<reference evidence="7" key="1">
    <citation type="journal article" date="2013" name="Int. J. Syst. Evol. Microbiol.">
        <title>Polycladomyces abyssicola gen. nov., sp. nov., a thermophilic filamentous bacterium isolated from hemipelagic sediment.</title>
        <authorList>
            <person name="Tsubouchi T."/>
            <person name="Shimane Y."/>
            <person name="Mori K."/>
            <person name="Usui K."/>
            <person name="Hiraki T."/>
            <person name="Tame A."/>
            <person name="Uematsu K."/>
            <person name="Maruyama T."/>
            <person name="Hatada Y."/>
        </authorList>
    </citation>
    <scope>NUCLEOTIDE SEQUENCE</scope>
    <source>
        <strain evidence="7">JIR-001</strain>
    </source>
</reference>
<dbReference type="AlphaFoldDB" id="A0A8D5UCY6"/>
<feature type="transmembrane region" description="Helical" evidence="6">
    <location>
        <begin position="81"/>
        <end position="98"/>
    </location>
</feature>
<keyword evidence="4 6" id="KW-1133">Transmembrane helix</keyword>
<feature type="transmembrane region" description="Helical" evidence="6">
    <location>
        <begin position="48"/>
        <end position="69"/>
    </location>
</feature>
<protein>
    <recommendedName>
        <fullName evidence="6">Probable membrane transporter protein</fullName>
    </recommendedName>
</protein>
<dbReference type="InterPro" id="IPR051598">
    <property type="entry name" value="TSUP/Inactive_protease-like"/>
</dbReference>
<evidence type="ECO:0000313" key="7">
    <source>
        <dbReference type="EMBL" id="BCU80810.1"/>
    </source>
</evidence>
<evidence type="ECO:0000256" key="4">
    <source>
        <dbReference type="ARBA" id="ARBA00022989"/>
    </source>
</evidence>
<feature type="transmembrane region" description="Helical" evidence="6">
    <location>
        <begin position="221"/>
        <end position="243"/>
    </location>
</feature>
<organism evidence="7 8">
    <name type="scientific">Polycladomyces abyssicola</name>
    <dbReference type="NCBI Taxonomy" id="1125966"/>
    <lineage>
        <taxon>Bacteria</taxon>
        <taxon>Bacillati</taxon>
        <taxon>Bacillota</taxon>
        <taxon>Bacilli</taxon>
        <taxon>Bacillales</taxon>
        <taxon>Thermoactinomycetaceae</taxon>
        <taxon>Polycladomyces</taxon>
    </lineage>
</organism>
<gene>
    <name evidence="7" type="primary">yunE</name>
    <name evidence="7" type="ORF">JIR001_05930</name>
</gene>
<feature type="transmembrane region" description="Helical" evidence="6">
    <location>
        <begin position="250"/>
        <end position="267"/>
    </location>
</feature>
<dbReference type="Pfam" id="PF01925">
    <property type="entry name" value="TauE"/>
    <property type="match status" value="1"/>
</dbReference>
<dbReference type="EMBL" id="AP024601">
    <property type="protein sequence ID" value="BCU80810.1"/>
    <property type="molecule type" value="Genomic_DNA"/>
</dbReference>
<feature type="transmembrane region" description="Helical" evidence="6">
    <location>
        <begin position="6"/>
        <end position="36"/>
    </location>
</feature>
<evidence type="ECO:0000256" key="6">
    <source>
        <dbReference type="RuleBase" id="RU363041"/>
    </source>
</evidence>
<evidence type="ECO:0000256" key="2">
    <source>
        <dbReference type="ARBA" id="ARBA00009142"/>
    </source>
</evidence>
<keyword evidence="6" id="KW-1003">Cell membrane</keyword>